<protein>
    <recommendedName>
        <fullName evidence="2">histidine kinase</fullName>
        <ecNumber evidence="2">2.7.13.3</ecNumber>
    </recommendedName>
</protein>
<keyword evidence="4" id="KW-0808">Transferase</keyword>
<dbReference type="Pfam" id="PF07730">
    <property type="entry name" value="HisKA_3"/>
    <property type="match status" value="1"/>
</dbReference>
<dbReference type="GO" id="GO:0046983">
    <property type="term" value="F:protein dimerization activity"/>
    <property type="evidence" value="ECO:0007669"/>
    <property type="project" value="InterPro"/>
</dbReference>
<dbReference type="GO" id="GO:0000155">
    <property type="term" value="F:phosphorelay sensor kinase activity"/>
    <property type="evidence" value="ECO:0007669"/>
    <property type="project" value="InterPro"/>
</dbReference>
<dbReference type="EC" id="2.7.13.3" evidence="2"/>
<feature type="domain" description="Signal transduction histidine kinase subgroup 3 dimerisation and phosphoacceptor" evidence="10">
    <location>
        <begin position="189"/>
        <end position="255"/>
    </location>
</feature>
<evidence type="ECO:0000256" key="7">
    <source>
        <dbReference type="ARBA" id="ARBA00022840"/>
    </source>
</evidence>
<dbReference type="PANTHER" id="PTHR24421:SF10">
    <property type="entry name" value="NITRATE_NITRITE SENSOR PROTEIN NARQ"/>
    <property type="match status" value="1"/>
</dbReference>
<feature type="transmembrane region" description="Helical" evidence="9">
    <location>
        <begin position="20"/>
        <end position="37"/>
    </location>
</feature>
<dbReference type="InterPro" id="IPR011712">
    <property type="entry name" value="Sig_transdc_His_kin_sub3_dim/P"/>
</dbReference>
<keyword evidence="8" id="KW-0902">Two-component regulatory system</keyword>
<keyword evidence="5" id="KW-0547">Nucleotide-binding</keyword>
<evidence type="ECO:0000256" key="1">
    <source>
        <dbReference type="ARBA" id="ARBA00000085"/>
    </source>
</evidence>
<dbReference type="EMBL" id="JABENB010000001">
    <property type="protein sequence ID" value="NNG39796.1"/>
    <property type="molecule type" value="Genomic_DNA"/>
</dbReference>
<evidence type="ECO:0000259" key="10">
    <source>
        <dbReference type="Pfam" id="PF07730"/>
    </source>
</evidence>
<evidence type="ECO:0000256" key="9">
    <source>
        <dbReference type="SAM" id="Phobius"/>
    </source>
</evidence>
<dbReference type="Gene3D" id="3.30.565.10">
    <property type="entry name" value="Histidine kinase-like ATPase, C-terminal domain"/>
    <property type="match status" value="1"/>
</dbReference>
<evidence type="ECO:0000256" key="2">
    <source>
        <dbReference type="ARBA" id="ARBA00012438"/>
    </source>
</evidence>
<keyword evidence="3" id="KW-0597">Phosphoprotein</keyword>
<feature type="transmembrane region" description="Helical" evidence="9">
    <location>
        <begin position="72"/>
        <end position="96"/>
    </location>
</feature>
<name>A0A849AJT1_9MICO</name>
<dbReference type="InterPro" id="IPR050482">
    <property type="entry name" value="Sensor_HK_TwoCompSys"/>
</dbReference>
<dbReference type="AlphaFoldDB" id="A0A849AJT1"/>
<evidence type="ECO:0000256" key="3">
    <source>
        <dbReference type="ARBA" id="ARBA00022553"/>
    </source>
</evidence>
<evidence type="ECO:0000313" key="12">
    <source>
        <dbReference type="Proteomes" id="UP000557772"/>
    </source>
</evidence>
<sequence length="400" mass="43294">MNLALPGVSRRRHIWGETWRELLAVAVGALLVITQAANDVRGYRDGENWILLDILLGLISLVLLLFRRRWPLAIALTLGAVCALSTAANGAAAIALISLTTHRRWRPVIVASVVYLAGGVVYQWFFHSPEETEGDWIAAYVFGFLALGFCIATGLAIGARRLLIAGLHDRLLDAESRQQLRVEQARVAERSRIAREMHDVLAHRISLVAMHSGALAYRTNLSQEELQESSAIIRDNAHAALSELREVLGVLRDPPAGEEAAPDAPQPTLADLPSLVSTAESTDGPAELDMPSDLSGLSDLVSRNAYRIVQEGLTNRRKHAPGKKIHIELRHDGDSLRLRMWNPLPPASDADGGLPGAGLGLVGATERAVLVGGELTSGRDRAGDFVVRARLPWPGELADS</sequence>
<dbReference type="GO" id="GO:0016020">
    <property type="term" value="C:membrane"/>
    <property type="evidence" value="ECO:0007669"/>
    <property type="project" value="InterPro"/>
</dbReference>
<dbReference type="Gene3D" id="1.20.5.1930">
    <property type="match status" value="1"/>
</dbReference>
<dbReference type="GO" id="GO:0005524">
    <property type="term" value="F:ATP binding"/>
    <property type="evidence" value="ECO:0007669"/>
    <property type="project" value="UniProtKB-KW"/>
</dbReference>
<feature type="transmembrane region" description="Helical" evidence="9">
    <location>
        <begin position="49"/>
        <end position="66"/>
    </location>
</feature>
<organism evidence="11 12">
    <name type="scientific">Flexivirga aerilata</name>
    <dbReference type="NCBI Taxonomy" id="1656889"/>
    <lineage>
        <taxon>Bacteria</taxon>
        <taxon>Bacillati</taxon>
        <taxon>Actinomycetota</taxon>
        <taxon>Actinomycetes</taxon>
        <taxon>Micrococcales</taxon>
        <taxon>Dermacoccaceae</taxon>
        <taxon>Flexivirga</taxon>
    </lineage>
</organism>
<evidence type="ECO:0000256" key="4">
    <source>
        <dbReference type="ARBA" id="ARBA00022679"/>
    </source>
</evidence>
<dbReference type="SUPFAM" id="SSF55874">
    <property type="entry name" value="ATPase domain of HSP90 chaperone/DNA topoisomerase II/histidine kinase"/>
    <property type="match status" value="1"/>
</dbReference>
<evidence type="ECO:0000256" key="6">
    <source>
        <dbReference type="ARBA" id="ARBA00022777"/>
    </source>
</evidence>
<reference evidence="11 12" key="1">
    <citation type="submission" date="2020-05" db="EMBL/GenBank/DDBJ databases">
        <title>Flexivirga sp. ID2601S isolated from air conditioner.</title>
        <authorList>
            <person name="Kim D.H."/>
        </authorList>
    </citation>
    <scope>NUCLEOTIDE SEQUENCE [LARGE SCALE GENOMIC DNA]</scope>
    <source>
        <strain evidence="11 12">ID2601S</strain>
    </source>
</reference>
<comment type="catalytic activity">
    <reaction evidence="1">
        <text>ATP + protein L-histidine = ADP + protein N-phospho-L-histidine.</text>
        <dbReference type="EC" id="2.7.13.3"/>
    </reaction>
</comment>
<comment type="caution">
    <text evidence="11">The sequence shown here is derived from an EMBL/GenBank/DDBJ whole genome shotgun (WGS) entry which is preliminary data.</text>
</comment>
<keyword evidence="12" id="KW-1185">Reference proteome</keyword>
<accession>A0A849AJT1</accession>
<keyword evidence="9" id="KW-0812">Transmembrane</keyword>
<gene>
    <name evidence="11" type="ORF">HJ588_10990</name>
</gene>
<feature type="transmembrane region" description="Helical" evidence="9">
    <location>
        <begin position="137"/>
        <end position="157"/>
    </location>
</feature>
<keyword evidence="9" id="KW-1133">Transmembrane helix</keyword>
<keyword evidence="6 11" id="KW-0418">Kinase</keyword>
<keyword evidence="7" id="KW-0067">ATP-binding</keyword>
<keyword evidence="9" id="KW-0472">Membrane</keyword>
<evidence type="ECO:0000256" key="8">
    <source>
        <dbReference type="ARBA" id="ARBA00023012"/>
    </source>
</evidence>
<dbReference type="RefSeq" id="WP_171154877.1">
    <property type="nucleotide sequence ID" value="NZ_JABENB010000001.1"/>
</dbReference>
<evidence type="ECO:0000256" key="5">
    <source>
        <dbReference type="ARBA" id="ARBA00022741"/>
    </source>
</evidence>
<dbReference type="PANTHER" id="PTHR24421">
    <property type="entry name" value="NITRATE/NITRITE SENSOR PROTEIN NARX-RELATED"/>
    <property type="match status" value="1"/>
</dbReference>
<evidence type="ECO:0000313" key="11">
    <source>
        <dbReference type="EMBL" id="NNG39796.1"/>
    </source>
</evidence>
<dbReference type="InterPro" id="IPR036890">
    <property type="entry name" value="HATPase_C_sf"/>
</dbReference>
<proteinExistence type="predicted"/>
<dbReference type="Proteomes" id="UP000557772">
    <property type="component" value="Unassembled WGS sequence"/>
</dbReference>
<feature type="transmembrane region" description="Helical" evidence="9">
    <location>
        <begin position="108"/>
        <end position="125"/>
    </location>
</feature>